<dbReference type="KEGG" id="tml:GSTUM_00002836001"/>
<dbReference type="HOGENOM" id="CLU_2470701_0_0_1"/>
<name>D5G854_TUBMM</name>
<dbReference type="EMBL" id="FN430040">
    <property type="protein sequence ID" value="CAZ80697.1"/>
    <property type="molecule type" value="Genomic_DNA"/>
</dbReference>
<proteinExistence type="predicted"/>
<dbReference type="InParanoid" id="D5G854"/>
<dbReference type="Proteomes" id="UP000006911">
    <property type="component" value="Unassembled WGS sequence"/>
</dbReference>
<reference evidence="1 2" key="1">
    <citation type="journal article" date="2010" name="Nature">
        <title>Perigord black truffle genome uncovers evolutionary origins and mechanisms of symbiosis.</title>
        <authorList>
            <person name="Martin F."/>
            <person name="Kohler A."/>
            <person name="Murat C."/>
            <person name="Balestrini R."/>
            <person name="Coutinho P.M."/>
            <person name="Jaillon O."/>
            <person name="Montanini B."/>
            <person name="Morin E."/>
            <person name="Noel B."/>
            <person name="Percudani R."/>
            <person name="Porcel B."/>
            <person name="Rubini A."/>
            <person name="Amicucci A."/>
            <person name="Amselem J."/>
            <person name="Anthouard V."/>
            <person name="Arcioni S."/>
            <person name="Artiguenave F."/>
            <person name="Aury J.M."/>
            <person name="Ballario P."/>
            <person name="Bolchi A."/>
            <person name="Brenna A."/>
            <person name="Brun A."/>
            <person name="Buee M."/>
            <person name="Cantarel B."/>
            <person name="Chevalier G."/>
            <person name="Couloux A."/>
            <person name="Da Silva C."/>
            <person name="Denoeud F."/>
            <person name="Duplessis S."/>
            <person name="Ghignone S."/>
            <person name="Hilselberger B."/>
            <person name="Iotti M."/>
            <person name="Marcais B."/>
            <person name="Mello A."/>
            <person name="Miranda M."/>
            <person name="Pacioni G."/>
            <person name="Quesneville H."/>
            <person name="Riccioni C."/>
            <person name="Ruotolo R."/>
            <person name="Splivallo R."/>
            <person name="Stocchi V."/>
            <person name="Tisserant E."/>
            <person name="Viscomi A.R."/>
            <person name="Zambonelli A."/>
            <person name="Zampieri E."/>
            <person name="Henrissat B."/>
            <person name="Lebrun M.H."/>
            <person name="Paolocci F."/>
            <person name="Bonfante P."/>
            <person name="Ottonello S."/>
            <person name="Wincker P."/>
        </authorList>
    </citation>
    <scope>NUCLEOTIDE SEQUENCE [LARGE SCALE GENOMIC DNA]</scope>
    <source>
        <strain evidence="1 2">Mel28</strain>
    </source>
</reference>
<protein>
    <submittedName>
        <fullName evidence="1">(Perigord truffle) hypothetical protein</fullName>
    </submittedName>
</protein>
<evidence type="ECO:0000313" key="1">
    <source>
        <dbReference type="EMBL" id="CAZ80697.1"/>
    </source>
</evidence>
<keyword evidence="2" id="KW-1185">Reference proteome</keyword>
<dbReference type="OMA" id="YANEVDC"/>
<organism evidence="1 2">
    <name type="scientific">Tuber melanosporum (strain Mel28)</name>
    <name type="common">Perigord black truffle</name>
    <dbReference type="NCBI Taxonomy" id="656061"/>
    <lineage>
        <taxon>Eukaryota</taxon>
        <taxon>Fungi</taxon>
        <taxon>Dikarya</taxon>
        <taxon>Ascomycota</taxon>
        <taxon>Pezizomycotina</taxon>
        <taxon>Pezizomycetes</taxon>
        <taxon>Pezizales</taxon>
        <taxon>Tuberaceae</taxon>
        <taxon>Tuber</taxon>
    </lineage>
</organism>
<sequence>MKGCEPTIVSIPLERTTHPTLTTNPSLYTATAVPATKLPCDSDMHPCNLYANEVDCSPEYVRLLQLCVDSGCIQWIIDPLQHCRGDTY</sequence>
<dbReference type="GeneID" id="9184260"/>
<dbReference type="RefSeq" id="XP_002836506.1">
    <property type="nucleotide sequence ID" value="XM_002836460.1"/>
</dbReference>
<evidence type="ECO:0000313" key="2">
    <source>
        <dbReference type="Proteomes" id="UP000006911"/>
    </source>
</evidence>
<dbReference type="AlphaFoldDB" id="D5G854"/>
<accession>D5G854</accession>
<gene>
    <name evidence="1" type="ORF">GSTUM_00002836001</name>
</gene>